<evidence type="ECO:0000256" key="1">
    <source>
        <dbReference type="ARBA" id="ARBA00022649"/>
    </source>
</evidence>
<dbReference type="GO" id="GO:0016788">
    <property type="term" value="F:hydrolase activity, acting on ester bonds"/>
    <property type="evidence" value="ECO:0007669"/>
    <property type="project" value="InterPro"/>
</dbReference>
<feature type="binding site" evidence="5">
    <location>
        <position position="109"/>
    </location>
    <ligand>
        <name>Mg(2+)</name>
        <dbReference type="ChEBI" id="CHEBI:18420"/>
    </ligand>
</feature>
<dbReference type="InterPro" id="IPR002716">
    <property type="entry name" value="PIN_dom"/>
</dbReference>
<dbReference type="InterPro" id="IPR022907">
    <property type="entry name" value="VapC_family"/>
</dbReference>
<comment type="function">
    <text evidence="5">Toxic component of a toxin-antitoxin (TA) system. An RNase.</text>
</comment>
<dbReference type="Gene3D" id="3.40.50.1010">
    <property type="entry name" value="5'-nuclease"/>
    <property type="match status" value="1"/>
</dbReference>
<name>A0A6B0YQ38_9CHLR</name>
<keyword evidence="5" id="KW-0800">Toxin</keyword>
<feature type="domain" description="PIN" evidence="6">
    <location>
        <begin position="3"/>
        <end position="134"/>
    </location>
</feature>
<dbReference type="CDD" id="cd18678">
    <property type="entry name" value="PIN_MtVapC25_VapC33-like"/>
    <property type="match status" value="1"/>
</dbReference>
<dbReference type="AlphaFoldDB" id="A0A6B0YQ38"/>
<dbReference type="GO" id="GO:0090729">
    <property type="term" value="F:toxin activity"/>
    <property type="evidence" value="ECO:0007669"/>
    <property type="project" value="UniProtKB-KW"/>
</dbReference>
<keyword evidence="3 5" id="KW-0479">Metal-binding</keyword>
<dbReference type="NCBIfam" id="TIGR00028">
    <property type="entry name" value="Mtu_PIN_fam"/>
    <property type="match status" value="1"/>
</dbReference>
<evidence type="ECO:0000259" key="6">
    <source>
        <dbReference type="Pfam" id="PF01850"/>
    </source>
</evidence>
<keyword evidence="5" id="KW-0460">Magnesium</keyword>
<keyword evidence="1 5" id="KW-1277">Toxin-antitoxin system</keyword>
<comment type="caution">
    <text evidence="7">The sequence shown here is derived from an EMBL/GenBank/DDBJ whole genome shotgun (WGS) entry which is preliminary data.</text>
</comment>
<sequence length="173" mass="18782">MLLPDVNVLIYAHVENSVPEHPEYATWITRLATGPEPFALSVLVLAGFVRVVTNPRVFDPPSTFEQSFAFISALVERPTARIVGPGPDHLEIFERLCGASGATGKLAADAQHAAVAVEHGCTMVSTDSDFSRFPGLRWQHPLRPGGLLRRCVQQQCIIPLLAAHCGRYALQGS</sequence>
<dbReference type="Pfam" id="PF01850">
    <property type="entry name" value="PIN"/>
    <property type="match status" value="1"/>
</dbReference>
<dbReference type="EMBL" id="VXRG01000027">
    <property type="protein sequence ID" value="MXY92315.1"/>
    <property type="molecule type" value="Genomic_DNA"/>
</dbReference>
<evidence type="ECO:0000256" key="3">
    <source>
        <dbReference type="ARBA" id="ARBA00022723"/>
    </source>
</evidence>
<accession>A0A6B0YQ38</accession>
<dbReference type="SUPFAM" id="SSF88723">
    <property type="entry name" value="PIN domain-like"/>
    <property type="match status" value="1"/>
</dbReference>
<dbReference type="HAMAP" id="MF_00265">
    <property type="entry name" value="VapC_Nob1"/>
    <property type="match status" value="1"/>
</dbReference>
<evidence type="ECO:0000256" key="5">
    <source>
        <dbReference type="HAMAP-Rule" id="MF_00265"/>
    </source>
</evidence>
<keyword evidence="2 5" id="KW-0540">Nuclease</keyword>
<dbReference type="GO" id="GO:0045926">
    <property type="term" value="P:negative regulation of growth"/>
    <property type="evidence" value="ECO:0007669"/>
    <property type="project" value="UniProtKB-ARBA"/>
</dbReference>
<dbReference type="InterPro" id="IPR029060">
    <property type="entry name" value="PIN-like_dom_sf"/>
</dbReference>
<evidence type="ECO:0000313" key="7">
    <source>
        <dbReference type="EMBL" id="MXY92315.1"/>
    </source>
</evidence>
<dbReference type="GO" id="GO:0004540">
    <property type="term" value="F:RNA nuclease activity"/>
    <property type="evidence" value="ECO:0007669"/>
    <property type="project" value="InterPro"/>
</dbReference>
<gene>
    <name evidence="5" type="primary">vapC</name>
    <name evidence="7" type="ORF">F4Y42_02585</name>
</gene>
<comment type="cofactor">
    <cofactor evidence="5">
        <name>Mg(2+)</name>
        <dbReference type="ChEBI" id="CHEBI:18420"/>
    </cofactor>
</comment>
<organism evidence="7">
    <name type="scientific">Caldilineaceae bacterium SB0664_bin_27</name>
    <dbReference type="NCBI Taxonomy" id="2605260"/>
    <lineage>
        <taxon>Bacteria</taxon>
        <taxon>Bacillati</taxon>
        <taxon>Chloroflexota</taxon>
        <taxon>Caldilineae</taxon>
        <taxon>Caldilineales</taxon>
        <taxon>Caldilineaceae</taxon>
    </lineage>
</organism>
<protein>
    <recommendedName>
        <fullName evidence="5">Ribonuclease VapC</fullName>
        <shortName evidence="5">RNase VapC</shortName>
        <ecNumber evidence="5">3.1.-.-</ecNumber>
    </recommendedName>
    <alternativeName>
        <fullName evidence="5">Toxin VapC</fullName>
    </alternativeName>
</protein>
<dbReference type="GO" id="GO:0000287">
    <property type="term" value="F:magnesium ion binding"/>
    <property type="evidence" value="ECO:0007669"/>
    <property type="project" value="UniProtKB-UniRule"/>
</dbReference>
<feature type="binding site" evidence="5">
    <location>
        <position position="5"/>
    </location>
    <ligand>
        <name>Mg(2+)</name>
        <dbReference type="ChEBI" id="CHEBI:18420"/>
    </ligand>
</feature>
<evidence type="ECO:0000256" key="2">
    <source>
        <dbReference type="ARBA" id="ARBA00022722"/>
    </source>
</evidence>
<evidence type="ECO:0000256" key="4">
    <source>
        <dbReference type="ARBA" id="ARBA00022801"/>
    </source>
</evidence>
<dbReference type="EC" id="3.1.-.-" evidence="5"/>
<comment type="similarity">
    <text evidence="5">Belongs to the PINc/VapC protein family.</text>
</comment>
<reference evidence="7" key="1">
    <citation type="submission" date="2019-09" db="EMBL/GenBank/DDBJ databases">
        <title>Characterisation of the sponge microbiome using genome-centric metagenomics.</title>
        <authorList>
            <person name="Engelberts J.P."/>
            <person name="Robbins S.J."/>
            <person name="De Goeij J.M."/>
            <person name="Aranda M."/>
            <person name="Bell S.C."/>
            <person name="Webster N.S."/>
        </authorList>
    </citation>
    <scope>NUCLEOTIDE SEQUENCE</scope>
    <source>
        <strain evidence="7">SB0664_bin_27</strain>
    </source>
</reference>
<proteinExistence type="inferred from homology"/>
<dbReference type="InterPro" id="IPR006226">
    <property type="entry name" value="Mtu_PIN"/>
</dbReference>
<keyword evidence="4 5" id="KW-0378">Hydrolase</keyword>